<proteinExistence type="predicted"/>
<dbReference type="AlphaFoldDB" id="A0A2I0L229"/>
<organism evidence="1 2">
    <name type="scientific">Punica granatum</name>
    <name type="common">Pomegranate</name>
    <dbReference type="NCBI Taxonomy" id="22663"/>
    <lineage>
        <taxon>Eukaryota</taxon>
        <taxon>Viridiplantae</taxon>
        <taxon>Streptophyta</taxon>
        <taxon>Embryophyta</taxon>
        <taxon>Tracheophyta</taxon>
        <taxon>Spermatophyta</taxon>
        <taxon>Magnoliopsida</taxon>
        <taxon>eudicotyledons</taxon>
        <taxon>Gunneridae</taxon>
        <taxon>Pentapetalae</taxon>
        <taxon>rosids</taxon>
        <taxon>malvids</taxon>
        <taxon>Myrtales</taxon>
        <taxon>Lythraceae</taxon>
        <taxon>Punica</taxon>
    </lineage>
</organism>
<dbReference type="EMBL" id="PGOL01000195">
    <property type="protein sequence ID" value="PKI74751.1"/>
    <property type="molecule type" value="Genomic_DNA"/>
</dbReference>
<protein>
    <submittedName>
        <fullName evidence="1">Uncharacterized protein</fullName>
    </submittedName>
</protein>
<keyword evidence="2" id="KW-1185">Reference proteome</keyword>
<accession>A0A2I0L229</accession>
<evidence type="ECO:0000313" key="1">
    <source>
        <dbReference type="EMBL" id="PKI74751.1"/>
    </source>
</evidence>
<reference evidence="1 2" key="1">
    <citation type="submission" date="2017-11" db="EMBL/GenBank/DDBJ databases">
        <title>De-novo sequencing of pomegranate (Punica granatum L.) genome.</title>
        <authorList>
            <person name="Akparov Z."/>
            <person name="Amiraslanov A."/>
            <person name="Hajiyeva S."/>
            <person name="Abbasov M."/>
            <person name="Kaur K."/>
            <person name="Hamwieh A."/>
            <person name="Solovyev V."/>
            <person name="Salamov A."/>
            <person name="Braich B."/>
            <person name="Kosarev P."/>
            <person name="Mahmoud A."/>
            <person name="Hajiyev E."/>
            <person name="Babayeva S."/>
            <person name="Izzatullayeva V."/>
            <person name="Mammadov A."/>
            <person name="Mammadov A."/>
            <person name="Sharifova S."/>
            <person name="Ojaghi J."/>
            <person name="Eynullazada K."/>
            <person name="Bayramov B."/>
            <person name="Abdulazimova A."/>
            <person name="Shahmuradov I."/>
        </authorList>
    </citation>
    <scope>NUCLEOTIDE SEQUENCE [LARGE SCALE GENOMIC DNA]</scope>
    <source>
        <strain evidence="2">cv. AG2017</strain>
        <tissue evidence="1">Leaf</tissue>
    </source>
</reference>
<dbReference type="Proteomes" id="UP000233551">
    <property type="component" value="Unassembled WGS sequence"/>
</dbReference>
<name>A0A2I0L229_PUNGR</name>
<gene>
    <name evidence="1" type="ORF">CRG98_004860</name>
</gene>
<comment type="caution">
    <text evidence="1">The sequence shown here is derived from an EMBL/GenBank/DDBJ whole genome shotgun (WGS) entry which is preliminary data.</text>
</comment>
<sequence>MSFVPLPLTYPINIIRCEVNAPYVFSDENMAILSTPTTSISSTQAVALVPRGKLHGNDQEYTKHAMEVEGASTRFSKQLQAG</sequence>
<evidence type="ECO:0000313" key="2">
    <source>
        <dbReference type="Proteomes" id="UP000233551"/>
    </source>
</evidence>